<proteinExistence type="inferred from homology"/>
<dbReference type="GO" id="GO:0005764">
    <property type="term" value="C:lysosome"/>
    <property type="evidence" value="ECO:0007669"/>
    <property type="project" value="TreeGrafter"/>
</dbReference>
<evidence type="ECO:0000256" key="7">
    <source>
        <dbReference type="PIRSR" id="PIRSR001092-1"/>
    </source>
</evidence>
<keyword evidence="10" id="KW-1185">Reference proteome</keyword>
<feature type="site" description="May be important for catalysis" evidence="7">
    <location>
        <position position="295"/>
    </location>
</feature>
<dbReference type="Gene3D" id="2.60.40.1180">
    <property type="entry name" value="Golgi alpha-mannosidase II"/>
    <property type="match status" value="1"/>
</dbReference>
<evidence type="ECO:0000313" key="10">
    <source>
        <dbReference type="Proteomes" id="UP000000310"/>
    </source>
</evidence>
<comment type="similarity">
    <text evidence="2">Belongs to the glycosyl hydrolase 29 family.</text>
</comment>
<dbReference type="GO" id="GO:0016139">
    <property type="term" value="P:glycoside catabolic process"/>
    <property type="evidence" value="ECO:0007669"/>
    <property type="project" value="TreeGrafter"/>
</dbReference>
<dbReference type="OrthoDB" id="107551at2"/>
<evidence type="ECO:0000256" key="1">
    <source>
        <dbReference type="ARBA" id="ARBA00004071"/>
    </source>
</evidence>
<dbReference type="EMBL" id="CP002545">
    <property type="protein sequence ID" value="ADY52613.1"/>
    <property type="molecule type" value="Genomic_DNA"/>
</dbReference>
<gene>
    <name evidence="9" type="ordered locus">Pedsa_2061</name>
</gene>
<dbReference type="Pfam" id="PF01120">
    <property type="entry name" value="Alpha_L_fucos"/>
    <property type="match status" value="1"/>
</dbReference>
<dbReference type="PANTHER" id="PTHR10030:SF37">
    <property type="entry name" value="ALPHA-L-FUCOSIDASE-RELATED"/>
    <property type="match status" value="1"/>
</dbReference>
<accession>F0SAJ3</accession>
<dbReference type="STRING" id="762903.Pedsa_2061"/>
<keyword evidence="4" id="KW-0732">Signal</keyword>
<dbReference type="SUPFAM" id="SSF51445">
    <property type="entry name" value="(Trans)glycosidases"/>
    <property type="match status" value="1"/>
</dbReference>
<dbReference type="InterPro" id="IPR016286">
    <property type="entry name" value="FUC_metazoa-typ"/>
</dbReference>
<dbReference type="InterPro" id="IPR017853">
    <property type="entry name" value="GH"/>
</dbReference>
<evidence type="ECO:0000256" key="4">
    <source>
        <dbReference type="ARBA" id="ARBA00022729"/>
    </source>
</evidence>
<reference evidence="9 10" key="1">
    <citation type="journal article" date="2011" name="Stand. Genomic Sci.">
        <title>Complete genome sequence of the gliding, heparinolytic Pedobacter saltans type strain (113).</title>
        <authorList>
            <person name="Liolios K."/>
            <person name="Sikorski J."/>
            <person name="Lu M."/>
            <person name="Nolan M."/>
            <person name="Lapidus A."/>
            <person name="Lucas S."/>
            <person name="Hammon N."/>
            <person name="Deshpande S."/>
            <person name="Cheng J.F."/>
            <person name="Tapia R."/>
            <person name="Han C."/>
            <person name="Goodwin L."/>
            <person name="Pitluck S."/>
            <person name="Huntemann M."/>
            <person name="Ivanova N."/>
            <person name="Pagani I."/>
            <person name="Mavromatis K."/>
            <person name="Ovchinikova G."/>
            <person name="Pati A."/>
            <person name="Chen A."/>
            <person name="Palaniappan K."/>
            <person name="Land M."/>
            <person name="Hauser L."/>
            <person name="Brambilla E.M."/>
            <person name="Kotsyurbenko O."/>
            <person name="Rohde M."/>
            <person name="Tindall B.J."/>
            <person name="Abt B."/>
            <person name="Goker M."/>
            <person name="Detter J.C."/>
            <person name="Woyke T."/>
            <person name="Bristow J."/>
            <person name="Eisen J.A."/>
            <person name="Markowitz V."/>
            <person name="Hugenholtz P."/>
            <person name="Klenk H.P."/>
            <person name="Kyrpides N.C."/>
        </authorList>
    </citation>
    <scope>NUCLEOTIDE SEQUENCE [LARGE SCALE GENOMIC DNA]</scope>
    <source>
        <strain evidence="10">ATCC 51119 / DSM 12145 / JCM 21818 / LMG 10337 / NBRC 100064 / NCIMB 13643</strain>
    </source>
</reference>
<dbReference type="RefSeq" id="WP_013633100.1">
    <property type="nucleotide sequence ID" value="NC_015177.1"/>
</dbReference>
<comment type="function">
    <text evidence="1">Alpha-L-fucosidase is responsible for hydrolyzing the alpha-1,6-linked fucose joined to the reducing-end N-acetylglucosamine of the carbohydrate moieties of glycoproteins.</text>
</comment>
<dbReference type="PRINTS" id="PR00741">
    <property type="entry name" value="GLHYDRLASE29"/>
</dbReference>
<dbReference type="PIRSF" id="PIRSF001092">
    <property type="entry name" value="Alpha-L-fucosidase"/>
    <property type="match status" value="1"/>
</dbReference>
<keyword evidence="5 9" id="KW-0378">Hydrolase</keyword>
<dbReference type="GO" id="GO:0004560">
    <property type="term" value="F:alpha-L-fucosidase activity"/>
    <property type="evidence" value="ECO:0007669"/>
    <property type="project" value="InterPro"/>
</dbReference>
<protein>
    <recommendedName>
        <fullName evidence="3">alpha-L-fucosidase</fullName>
        <ecNumber evidence="3">3.2.1.51</ecNumber>
    </recommendedName>
</protein>
<dbReference type="GO" id="GO:0006004">
    <property type="term" value="P:fucose metabolic process"/>
    <property type="evidence" value="ECO:0007669"/>
    <property type="project" value="InterPro"/>
</dbReference>
<reference evidence="10" key="2">
    <citation type="submission" date="2011-02" db="EMBL/GenBank/DDBJ databases">
        <title>The complete genome of Pedobacter saltans DSM 12145.</title>
        <authorList>
            <consortium name="US DOE Joint Genome Institute (JGI-PGF)"/>
            <person name="Lucas S."/>
            <person name="Copeland A."/>
            <person name="Lapidus A."/>
            <person name="Bruce D."/>
            <person name="Goodwin L."/>
            <person name="Pitluck S."/>
            <person name="Kyrpides N."/>
            <person name="Mavromatis K."/>
            <person name="Pagani I."/>
            <person name="Ivanova N."/>
            <person name="Ovchinnikova G."/>
            <person name="Lu M."/>
            <person name="Detter J.C."/>
            <person name="Han C."/>
            <person name="Land M."/>
            <person name="Hauser L."/>
            <person name="Markowitz V."/>
            <person name="Cheng J.-F."/>
            <person name="Hugenholtz P."/>
            <person name="Woyke T."/>
            <person name="Wu D."/>
            <person name="Tindall B."/>
            <person name="Pomrenke H.G."/>
            <person name="Brambilla E."/>
            <person name="Klenk H.-P."/>
            <person name="Eisen J.A."/>
        </authorList>
    </citation>
    <scope>NUCLEOTIDE SEQUENCE [LARGE SCALE GENOMIC DNA]</scope>
    <source>
        <strain evidence="10">ATCC 51119 / DSM 12145 / JCM 21818 / LMG 10337 / NBRC 100064 / NCIMB 13643</strain>
    </source>
</reference>
<dbReference type="InterPro" id="IPR057739">
    <property type="entry name" value="Glyco_hydro_29_N"/>
</dbReference>
<dbReference type="EC" id="3.2.1.51" evidence="3"/>
<dbReference type="Gene3D" id="3.20.20.80">
    <property type="entry name" value="Glycosidases"/>
    <property type="match status" value="1"/>
</dbReference>
<dbReference type="InterPro" id="IPR013780">
    <property type="entry name" value="Glyco_hydro_b"/>
</dbReference>
<evidence type="ECO:0000256" key="6">
    <source>
        <dbReference type="ARBA" id="ARBA00023295"/>
    </source>
</evidence>
<dbReference type="PANTHER" id="PTHR10030">
    <property type="entry name" value="ALPHA-L-FUCOSIDASE"/>
    <property type="match status" value="1"/>
</dbReference>
<evidence type="ECO:0000256" key="2">
    <source>
        <dbReference type="ARBA" id="ARBA00007951"/>
    </source>
</evidence>
<dbReference type="SMART" id="SM00812">
    <property type="entry name" value="Alpha_L_fucos"/>
    <property type="match status" value="1"/>
</dbReference>
<sequence length="475" mass="53774">MLRRFFLIVLIAVIGQRDLSAQALSKDEKMAWWREARFGMFIHFGTYAQWGGVYHGHQQARGGAEWIMNRAKIPVQEYIDTAKNFNPVKYNAEFWAKAAKDAGMKYLIITTKHHDGFALFDTKVSHWNSLQASKYGKDLIKPLAEACKKYGIKLGFYYSQSQDWVNPGGAVARKVMAEGWPNPDSTKINAYTEAHRGHWDPAQETKTFDQYINDVAVPQVKELLTNYGEVSVLWWDTPMQINDEQATKLQNVLKLQPNIITNDRLKRPNFPGDTKTPEQKIPDRKELDGKDWETCMTMNGSWGFKSWDHNWKSSEILVRNLIDIASKGGNYLLNIGPKPDGSFPQESIDRLKDIGAWMDKNKEAIYATKANPLDEVSWGRITTKLNDKKESVLYLSVFDLPKNGTLSIPDLNAPVKSANLLAGGQKVAFKKAKSGYDFQLNALNGKYATVIKVTLKGQIKDKHFSGANMKTGELD</sequence>
<dbReference type="InterPro" id="IPR000933">
    <property type="entry name" value="Glyco_hydro_29"/>
</dbReference>
<dbReference type="KEGG" id="psn:Pedsa_2061"/>
<keyword evidence="6" id="KW-0326">Glycosidase</keyword>
<evidence type="ECO:0000256" key="5">
    <source>
        <dbReference type="ARBA" id="ARBA00022801"/>
    </source>
</evidence>
<evidence type="ECO:0000259" key="8">
    <source>
        <dbReference type="Pfam" id="PF01120"/>
    </source>
</evidence>
<dbReference type="Proteomes" id="UP000000310">
    <property type="component" value="Chromosome"/>
</dbReference>
<dbReference type="eggNOG" id="COG3669">
    <property type="taxonomic scope" value="Bacteria"/>
</dbReference>
<name>F0SAJ3_PSESL</name>
<organism evidence="9 10">
    <name type="scientific">Pseudopedobacter saltans (strain ATCC 51119 / DSM 12145 / JCM 21818 / CCUG 39354 / LMG 10337 / NBRC 100064 / NCIMB 13643)</name>
    <name type="common">Pedobacter saltans</name>
    <dbReference type="NCBI Taxonomy" id="762903"/>
    <lineage>
        <taxon>Bacteria</taxon>
        <taxon>Pseudomonadati</taxon>
        <taxon>Bacteroidota</taxon>
        <taxon>Sphingobacteriia</taxon>
        <taxon>Sphingobacteriales</taxon>
        <taxon>Sphingobacteriaceae</taxon>
        <taxon>Pseudopedobacter</taxon>
    </lineage>
</organism>
<evidence type="ECO:0000256" key="3">
    <source>
        <dbReference type="ARBA" id="ARBA00012662"/>
    </source>
</evidence>
<dbReference type="HOGENOM" id="CLU_002934_0_1_10"/>
<dbReference type="AlphaFoldDB" id="F0SAJ3"/>
<feature type="domain" description="Glycoside hydrolase family 29 N-terminal" evidence="8">
    <location>
        <begin position="22"/>
        <end position="363"/>
    </location>
</feature>
<evidence type="ECO:0000313" key="9">
    <source>
        <dbReference type="EMBL" id="ADY52613.1"/>
    </source>
</evidence>